<feature type="region of interest" description="Disordered" evidence="1">
    <location>
        <begin position="25"/>
        <end position="44"/>
    </location>
</feature>
<evidence type="ECO:0000256" key="1">
    <source>
        <dbReference type="SAM" id="MobiDB-lite"/>
    </source>
</evidence>
<sequence>MKVYAAACLALFAAVAVAQDNTTEADNASSTAAEVPTYEPTPEQKCVTEKNCGDDMNCVASCYGVPNPSADQTNQTAECFKACPETGPADEVAKCRQDCIDTKYMPTGDGKPNGKATGTASGSKADSTSEDSEDADAEGENAAASLQLTGALALPVAAVAYAMF</sequence>
<dbReference type="EMBL" id="JANBPY010000002">
    <property type="protein sequence ID" value="KAJ1970219.1"/>
    <property type="molecule type" value="Genomic_DNA"/>
</dbReference>
<proteinExistence type="predicted"/>
<feature type="compositionally biased region" description="Acidic residues" evidence="1">
    <location>
        <begin position="128"/>
        <end position="139"/>
    </location>
</feature>
<keyword evidence="4" id="KW-1185">Reference proteome</keyword>
<evidence type="ECO:0000313" key="3">
    <source>
        <dbReference type="EMBL" id="KAJ1970219.1"/>
    </source>
</evidence>
<reference evidence="3" key="1">
    <citation type="submission" date="2022-07" db="EMBL/GenBank/DDBJ databases">
        <title>Phylogenomic reconstructions and comparative analyses of Kickxellomycotina fungi.</title>
        <authorList>
            <person name="Reynolds N.K."/>
            <person name="Stajich J.E."/>
            <person name="Barry K."/>
            <person name="Grigoriev I.V."/>
            <person name="Crous P."/>
            <person name="Smith M.E."/>
        </authorList>
    </citation>
    <scope>NUCLEOTIDE SEQUENCE</scope>
    <source>
        <strain evidence="3">RSA 1196</strain>
    </source>
</reference>
<evidence type="ECO:0000313" key="4">
    <source>
        <dbReference type="Proteomes" id="UP001150925"/>
    </source>
</evidence>
<gene>
    <name evidence="3" type="ORF">IWQ62_000046</name>
</gene>
<feature type="signal peptide" evidence="2">
    <location>
        <begin position="1"/>
        <end position="18"/>
    </location>
</feature>
<dbReference type="OrthoDB" id="5597238at2759"/>
<evidence type="ECO:0000256" key="2">
    <source>
        <dbReference type="SAM" id="SignalP"/>
    </source>
</evidence>
<accession>A0A9W8AWP9</accession>
<organism evidence="3 4">
    <name type="scientific">Dispira parvispora</name>
    <dbReference type="NCBI Taxonomy" id="1520584"/>
    <lineage>
        <taxon>Eukaryota</taxon>
        <taxon>Fungi</taxon>
        <taxon>Fungi incertae sedis</taxon>
        <taxon>Zoopagomycota</taxon>
        <taxon>Kickxellomycotina</taxon>
        <taxon>Dimargaritomycetes</taxon>
        <taxon>Dimargaritales</taxon>
        <taxon>Dimargaritaceae</taxon>
        <taxon>Dispira</taxon>
    </lineage>
</organism>
<dbReference type="Proteomes" id="UP001150925">
    <property type="component" value="Unassembled WGS sequence"/>
</dbReference>
<feature type="chain" id="PRO_5040725986" evidence="2">
    <location>
        <begin position="19"/>
        <end position="164"/>
    </location>
</feature>
<comment type="caution">
    <text evidence="3">The sequence shown here is derived from an EMBL/GenBank/DDBJ whole genome shotgun (WGS) entry which is preliminary data.</text>
</comment>
<feature type="region of interest" description="Disordered" evidence="1">
    <location>
        <begin position="106"/>
        <end position="140"/>
    </location>
</feature>
<keyword evidence="2" id="KW-0732">Signal</keyword>
<dbReference type="AlphaFoldDB" id="A0A9W8AWP9"/>
<protein>
    <submittedName>
        <fullName evidence="3">Uncharacterized protein</fullName>
    </submittedName>
</protein>
<name>A0A9W8AWP9_9FUNG</name>